<evidence type="ECO:0000313" key="6">
    <source>
        <dbReference type="EMBL" id="SDE09235.1"/>
    </source>
</evidence>
<feature type="domain" description="HTH arsR-type" evidence="5">
    <location>
        <begin position="8"/>
        <end position="101"/>
    </location>
</feature>
<dbReference type="PANTHER" id="PTHR33154">
    <property type="entry name" value="TRANSCRIPTIONAL REGULATOR, ARSR FAMILY"/>
    <property type="match status" value="1"/>
</dbReference>
<dbReference type="Gene3D" id="1.10.10.10">
    <property type="entry name" value="Winged helix-like DNA-binding domain superfamily/Winged helix DNA-binding domain"/>
    <property type="match status" value="1"/>
</dbReference>
<dbReference type="GO" id="GO:0003677">
    <property type="term" value="F:DNA binding"/>
    <property type="evidence" value="ECO:0007669"/>
    <property type="project" value="UniProtKB-KW"/>
</dbReference>
<dbReference type="InterPro" id="IPR036388">
    <property type="entry name" value="WH-like_DNA-bd_sf"/>
</dbReference>
<dbReference type="InterPro" id="IPR051081">
    <property type="entry name" value="HTH_MetalResp_TranReg"/>
</dbReference>
<dbReference type="InterPro" id="IPR036390">
    <property type="entry name" value="WH_DNA-bd_sf"/>
</dbReference>
<sequence length="125" mass="13093">MNVNVDRLHEHTARAAALLKALGNDRRLLILCSLVDGEKTVGELETKVGLGQSALSQHLARLRRDGLVATRRAAQHIHYRLASTDVLAVIETLAALYCPGGAGPDGLMRGGPPEAPGETAPKGGG</sequence>
<dbReference type="CDD" id="cd00090">
    <property type="entry name" value="HTH_ARSR"/>
    <property type="match status" value="1"/>
</dbReference>
<dbReference type="PANTHER" id="PTHR33154:SF28">
    <property type="entry name" value="HTH-TYPE TRANSCRIPTIONAL REGULATOR YGAV-RELATED"/>
    <property type="match status" value="1"/>
</dbReference>
<evidence type="ECO:0000259" key="5">
    <source>
        <dbReference type="PROSITE" id="PS50987"/>
    </source>
</evidence>
<evidence type="ECO:0000256" key="2">
    <source>
        <dbReference type="ARBA" id="ARBA00023125"/>
    </source>
</evidence>
<gene>
    <name evidence="6" type="ORF">SAMN05421720_103154</name>
</gene>
<feature type="region of interest" description="Disordered" evidence="4">
    <location>
        <begin position="103"/>
        <end position="125"/>
    </location>
</feature>
<feature type="compositionally biased region" description="Low complexity" evidence="4">
    <location>
        <begin position="110"/>
        <end position="125"/>
    </location>
</feature>
<organism evidence="6 7">
    <name type="scientific">Rhodospira trueperi</name>
    <dbReference type="NCBI Taxonomy" id="69960"/>
    <lineage>
        <taxon>Bacteria</taxon>
        <taxon>Pseudomonadati</taxon>
        <taxon>Pseudomonadota</taxon>
        <taxon>Alphaproteobacteria</taxon>
        <taxon>Rhodospirillales</taxon>
        <taxon>Rhodospirillaceae</taxon>
        <taxon>Rhodospira</taxon>
    </lineage>
</organism>
<evidence type="ECO:0000256" key="3">
    <source>
        <dbReference type="ARBA" id="ARBA00023163"/>
    </source>
</evidence>
<protein>
    <submittedName>
        <fullName evidence="6">DNA-binding transcriptional regulator, ArsR family</fullName>
    </submittedName>
</protein>
<dbReference type="OrthoDB" id="194599at2"/>
<dbReference type="InterPro" id="IPR001845">
    <property type="entry name" value="HTH_ArsR_DNA-bd_dom"/>
</dbReference>
<dbReference type="NCBIfam" id="NF033788">
    <property type="entry name" value="HTH_metalloreg"/>
    <property type="match status" value="1"/>
</dbReference>
<dbReference type="GO" id="GO:0003700">
    <property type="term" value="F:DNA-binding transcription factor activity"/>
    <property type="evidence" value="ECO:0007669"/>
    <property type="project" value="InterPro"/>
</dbReference>
<keyword evidence="7" id="KW-1185">Reference proteome</keyword>
<dbReference type="PRINTS" id="PR00778">
    <property type="entry name" value="HTHARSR"/>
</dbReference>
<dbReference type="SUPFAM" id="SSF46785">
    <property type="entry name" value="Winged helix' DNA-binding domain"/>
    <property type="match status" value="1"/>
</dbReference>
<keyword evidence="1" id="KW-0805">Transcription regulation</keyword>
<name>A0A1G7A5A3_9PROT</name>
<dbReference type="Pfam" id="PF01022">
    <property type="entry name" value="HTH_5"/>
    <property type="match status" value="1"/>
</dbReference>
<dbReference type="PROSITE" id="PS50987">
    <property type="entry name" value="HTH_ARSR_2"/>
    <property type="match status" value="1"/>
</dbReference>
<evidence type="ECO:0000256" key="4">
    <source>
        <dbReference type="SAM" id="MobiDB-lite"/>
    </source>
</evidence>
<reference evidence="6 7" key="1">
    <citation type="submission" date="2016-10" db="EMBL/GenBank/DDBJ databases">
        <authorList>
            <person name="de Groot N.N."/>
        </authorList>
    </citation>
    <scope>NUCLEOTIDE SEQUENCE [LARGE SCALE GENOMIC DNA]</scope>
    <source>
        <strain evidence="6 7">ATCC 700224</strain>
    </source>
</reference>
<dbReference type="AlphaFoldDB" id="A0A1G7A5A3"/>
<dbReference type="InterPro" id="IPR011991">
    <property type="entry name" value="ArsR-like_HTH"/>
</dbReference>
<dbReference type="Proteomes" id="UP000199412">
    <property type="component" value="Unassembled WGS sequence"/>
</dbReference>
<accession>A0A1G7A5A3</accession>
<keyword evidence="2 6" id="KW-0238">DNA-binding</keyword>
<proteinExistence type="predicted"/>
<dbReference type="EMBL" id="FNAP01000003">
    <property type="protein sequence ID" value="SDE09235.1"/>
    <property type="molecule type" value="Genomic_DNA"/>
</dbReference>
<dbReference type="SMART" id="SM00418">
    <property type="entry name" value="HTH_ARSR"/>
    <property type="match status" value="1"/>
</dbReference>
<evidence type="ECO:0000256" key="1">
    <source>
        <dbReference type="ARBA" id="ARBA00023015"/>
    </source>
</evidence>
<evidence type="ECO:0000313" key="7">
    <source>
        <dbReference type="Proteomes" id="UP000199412"/>
    </source>
</evidence>
<keyword evidence="3" id="KW-0804">Transcription</keyword>
<dbReference type="STRING" id="69960.SAMN05421720_103154"/>